<protein>
    <submittedName>
        <fullName evidence="2">Uncharacterized protein</fullName>
    </submittedName>
</protein>
<dbReference type="Proteomes" id="UP001341840">
    <property type="component" value="Unassembled WGS sequence"/>
</dbReference>
<keyword evidence="3" id="KW-1185">Reference proteome</keyword>
<evidence type="ECO:0000313" key="3">
    <source>
        <dbReference type="Proteomes" id="UP001341840"/>
    </source>
</evidence>
<gene>
    <name evidence="2" type="ORF">PIB30_048854</name>
</gene>
<feature type="compositionally biased region" description="Basic residues" evidence="1">
    <location>
        <begin position="20"/>
        <end position="31"/>
    </location>
</feature>
<evidence type="ECO:0000313" key="2">
    <source>
        <dbReference type="EMBL" id="MED6184588.1"/>
    </source>
</evidence>
<comment type="caution">
    <text evidence="2">The sequence shown here is derived from an EMBL/GenBank/DDBJ whole genome shotgun (WGS) entry which is preliminary data.</text>
</comment>
<feature type="region of interest" description="Disordered" evidence="1">
    <location>
        <begin position="1"/>
        <end position="38"/>
    </location>
</feature>
<name>A0ABU6WIU8_9FABA</name>
<accession>A0ABU6WIU8</accession>
<proteinExistence type="predicted"/>
<organism evidence="2 3">
    <name type="scientific">Stylosanthes scabra</name>
    <dbReference type="NCBI Taxonomy" id="79078"/>
    <lineage>
        <taxon>Eukaryota</taxon>
        <taxon>Viridiplantae</taxon>
        <taxon>Streptophyta</taxon>
        <taxon>Embryophyta</taxon>
        <taxon>Tracheophyta</taxon>
        <taxon>Spermatophyta</taxon>
        <taxon>Magnoliopsida</taxon>
        <taxon>eudicotyledons</taxon>
        <taxon>Gunneridae</taxon>
        <taxon>Pentapetalae</taxon>
        <taxon>rosids</taxon>
        <taxon>fabids</taxon>
        <taxon>Fabales</taxon>
        <taxon>Fabaceae</taxon>
        <taxon>Papilionoideae</taxon>
        <taxon>50 kb inversion clade</taxon>
        <taxon>dalbergioids sensu lato</taxon>
        <taxon>Dalbergieae</taxon>
        <taxon>Pterocarpus clade</taxon>
        <taxon>Stylosanthes</taxon>
    </lineage>
</organism>
<sequence>MVWKEWRKHAKEEISQRSKNEKRRKGNRSKLHGSNAIGKITSRASKQYIYVIYVRPHRVPCGRIYWSDVQGTGIPRSLMVTLTALKNEGQNGNFESRAKA</sequence>
<evidence type="ECO:0000256" key="1">
    <source>
        <dbReference type="SAM" id="MobiDB-lite"/>
    </source>
</evidence>
<feature type="compositionally biased region" description="Basic and acidic residues" evidence="1">
    <location>
        <begin position="10"/>
        <end position="19"/>
    </location>
</feature>
<dbReference type="EMBL" id="JASCZI010181566">
    <property type="protein sequence ID" value="MED6184588.1"/>
    <property type="molecule type" value="Genomic_DNA"/>
</dbReference>
<reference evidence="2 3" key="1">
    <citation type="journal article" date="2023" name="Plants (Basel)">
        <title>Bridging the Gap: Combining Genomics and Transcriptomics Approaches to Understand Stylosanthes scabra, an Orphan Legume from the Brazilian Caatinga.</title>
        <authorList>
            <person name="Ferreira-Neto J.R.C."/>
            <person name="da Silva M.D."/>
            <person name="Binneck E."/>
            <person name="de Melo N.F."/>
            <person name="da Silva R.H."/>
            <person name="de Melo A.L.T.M."/>
            <person name="Pandolfi V."/>
            <person name="Bustamante F.O."/>
            <person name="Brasileiro-Vidal A.C."/>
            <person name="Benko-Iseppon A.M."/>
        </authorList>
    </citation>
    <scope>NUCLEOTIDE SEQUENCE [LARGE SCALE GENOMIC DNA]</scope>
    <source>
        <tissue evidence="2">Leaves</tissue>
    </source>
</reference>